<accession>A0ABZ0ENA5</accession>
<keyword evidence="3" id="KW-1185">Reference proteome</keyword>
<evidence type="ECO:0000313" key="2">
    <source>
        <dbReference type="EMBL" id="WOD18663.1"/>
    </source>
</evidence>
<dbReference type="EMBL" id="CP136513">
    <property type="protein sequence ID" value="WOD18663.1"/>
    <property type="molecule type" value="Genomic_DNA"/>
</dbReference>
<reference evidence="2 3" key="1">
    <citation type="submission" date="2023-10" db="EMBL/GenBank/DDBJ databases">
        <title>Surface-active antibiotics is a multifunctional adaptation for post-fire microbes.</title>
        <authorList>
            <person name="Liu M.D."/>
            <person name="Du Y."/>
            <person name="Koupaei S.K."/>
            <person name="Kim N.R."/>
            <person name="Zhang W."/>
            <person name="Traxler M.F."/>
        </authorList>
    </citation>
    <scope>NUCLEOTIDE SEQUENCE [LARGE SCALE GENOMIC DNA]</scope>
    <source>
        <strain evidence="2 3">F3</strain>
    </source>
</reference>
<keyword evidence="1" id="KW-0732">Signal</keyword>
<gene>
    <name evidence="2" type="ORF">RW095_38855</name>
</gene>
<evidence type="ECO:0000256" key="1">
    <source>
        <dbReference type="SAM" id="SignalP"/>
    </source>
</evidence>
<feature type="signal peptide" evidence="1">
    <location>
        <begin position="1"/>
        <end position="22"/>
    </location>
</feature>
<organism evidence="2 3">
    <name type="scientific">Paraburkholderia kirstenboschensis</name>
    <dbReference type="NCBI Taxonomy" id="1245436"/>
    <lineage>
        <taxon>Bacteria</taxon>
        <taxon>Pseudomonadati</taxon>
        <taxon>Pseudomonadota</taxon>
        <taxon>Betaproteobacteria</taxon>
        <taxon>Burkholderiales</taxon>
        <taxon>Burkholderiaceae</taxon>
        <taxon>Paraburkholderia</taxon>
    </lineage>
</organism>
<evidence type="ECO:0000313" key="3">
    <source>
        <dbReference type="Proteomes" id="UP001302652"/>
    </source>
</evidence>
<dbReference type="PROSITE" id="PS51257">
    <property type="entry name" value="PROKAR_LIPOPROTEIN"/>
    <property type="match status" value="1"/>
</dbReference>
<protein>
    <recommendedName>
        <fullName evidence="4">Lipoprotein</fullName>
    </recommendedName>
</protein>
<name>A0ABZ0ENA5_9BURK</name>
<proteinExistence type="predicted"/>
<evidence type="ECO:0008006" key="4">
    <source>
        <dbReference type="Google" id="ProtNLM"/>
    </source>
</evidence>
<feature type="chain" id="PRO_5046134473" description="Lipoprotein" evidence="1">
    <location>
        <begin position="23"/>
        <end position="146"/>
    </location>
</feature>
<dbReference type="Proteomes" id="UP001302652">
    <property type="component" value="Chromosome 1"/>
</dbReference>
<sequence>MKKMLPAAGLAALVFFAGCANAPQVAGNFQTQVAKACAVVQPTLLSVQAMTVSDPAQQVIIGQVVKLNGSVCAANASVDPSSVVALVNTSIPAAVQVIALLPIDEAAKSGAQIGLMAFQVALSAALAQYGTPTTAAPAAASGAATQ</sequence>
<dbReference type="RefSeq" id="WP_317020919.1">
    <property type="nucleotide sequence ID" value="NZ_CP136513.1"/>
</dbReference>